<comment type="similarity">
    <text evidence="1">Belongs to the guanylate kinase family.</text>
</comment>
<evidence type="ECO:0000259" key="7">
    <source>
        <dbReference type="PROSITE" id="PS50052"/>
    </source>
</evidence>
<keyword evidence="3" id="KW-0808">Transferase</keyword>
<keyword evidence="9" id="KW-1185">Reference proteome</keyword>
<evidence type="ECO:0000256" key="1">
    <source>
        <dbReference type="ARBA" id="ARBA00005790"/>
    </source>
</evidence>
<dbReference type="HAMAP" id="MF_00328">
    <property type="entry name" value="Guanylate_kinase"/>
    <property type="match status" value="1"/>
</dbReference>
<dbReference type="EMBL" id="MNPL01002643">
    <property type="protein sequence ID" value="OQR78093.1"/>
    <property type="molecule type" value="Genomic_DNA"/>
</dbReference>
<dbReference type="Proteomes" id="UP000192247">
    <property type="component" value="Unassembled WGS sequence"/>
</dbReference>
<evidence type="ECO:0000256" key="6">
    <source>
        <dbReference type="ARBA" id="ARBA00022840"/>
    </source>
</evidence>
<evidence type="ECO:0000256" key="2">
    <source>
        <dbReference type="ARBA" id="ARBA00012961"/>
    </source>
</evidence>
<evidence type="ECO:0000313" key="9">
    <source>
        <dbReference type="Proteomes" id="UP000192247"/>
    </source>
</evidence>
<evidence type="ECO:0000256" key="5">
    <source>
        <dbReference type="ARBA" id="ARBA00022777"/>
    </source>
</evidence>
<dbReference type="EC" id="2.7.4.8" evidence="2"/>
<sequence>MEEGDLTVVQMSSLRPLVLCGPSGSGKSTILKRLLTEHGKWFSLSVSHTTRKPRPGEVDDKDYHFVSREEMEKAISEGEFIEYTQFSGNMYGTSKRAVQDVINQGRICILDIEIEGVKSIKKTDLNPRYVFIKPPSIQVLEERLRYRGTESEEALNKRLNRAVEELKYGEQEGNFDVVIVNDNLKVAYETLENFLIKEIEDLSGKKPEF</sequence>
<protein>
    <recommendedName>
        <fullName evidence="2">guanylate kinase</fullName>
        <ecNumber evidence="2">2.7.4.8</ecNumber>
    </recommendedName>
</protein>
<dbReference type="SMART" id="SM00072">
    <property type="entry name" value="GuKc"/>
    <property type="match status" value="1"/>
</dbReference>
<dbReference type="CDD" id="cd00071">
    <property type="entry name" value="GMPK"/>
    <property type="match status" value="1"/>
</dbReference>
<dbReference type="InterPro" id="IPR008144">
    <property type="entry name" value="Guanylate_kin-like_dom"/>
</dbReference>
<organism evidence="8 9">
    <name type="scientific">Tropilaelaps mercedesae</name>
    <dbReference type="NCBI Taxonomy" id="418985"/>
    <lineage>
        <taxon>Eukaryota</taxon>
        <taxon>Metazoa</taxon>
        <taxon>Ecdysozoa</taxon>
        <taxon>Arthropoda</taxon>
        <taxon>Chelicerata</taxon>
        <taxon>Arachnida</taxon>
        <taxon>Acari</taxon>
        <taxon>Parasitiformes</taxon>
        <taxon>Mesostigmata</taxon>
        <taxon>Gamasina</taxon>
        <taxon>Dermanyssoidea</taxon>
        <taxon>Laelapidae</taxon>
        <taxon>Tropilaelaps</taxon>
    </lineage>
</organism>
<keyword evidence="5 8" id="KW-0418">Kinase</keyword>
<dbReference type="InterPro" id="IPR027417">
    <property type="entry name" value="P-loop_NTPase"/>
</dbReference>
<comment type="caution">
    <text evidence="8">The sequence shown here is derived from an EMBL/GenBank/DDBJ whole genome shotgun (WGS) entry which is preliminary data.</text>
</comment>
<name>A0A1V9XXE6_9ACAR</name>
<dbReference type="PANTHER" id="PTHR23117:SF13">
    <property type="entry name" value="GUANYLATE KINASE"/>
    <property type="match status" value="1"/>
</dbReference>
<evidence type="ECO:0000256" key="3">
    <source>
        <dbReference type="ARBA" id="ARBA00022679"/>
    </source>
</evidence>
<evidence type="ECO:0000313" key="8">
    <source>
        <dbReference type="EMBL" id="OQR78093.1"/>
    </source>
</evidence>
<dbReference type="NCBIfam" id="TIGR03263">
    <property type="entry name" value="guanyl_kin"/>
    <property type="match status" value="1"/>
</dbReference>
<proteinExistence type="inferred from homology"/>
<reference evidence="8 9" key="1">
    <citation type="journal article" date="2017" name="Gigascience">
        <title>Draft genome of the honey bee ectoparasitic mite, Tropilaelaps mercedesae, is shaped by the parasitic life history.</title>
        <authorList>
            <person name="Dong X."/>
            <person name="Armstrong S.D."/>
            <person name="Xia D."/>
            <person name="Makepeace B.L."/>
            <person name="Darby A.C."/>
            <person name="Kadowaki T."/>
        </authorList>
    </citation>
    <scope>NUCLEOTIDE SEQUENCE [LARGE SCALE GENOMIC DNA]</scope>
    <source>
        <strain evidence="8">Wuxi-XJTLU</strain>
    </source>
</reference>
<dbReference type="FunFam" id="3.40.50.300:FF:000776">
    <property type="entry name" value="Guanylate kinase 2"/>
    <property type="match status" value="1"/>
</dbReference>
<dbReference type="GO" id="GO:0004385">
    <property type="term" value="F:GMP kinase activity"/>
    <property type="evidence" value="ECO:0007669"/>
    <property type="project" value="UniProtKB-EC"/>
</dbReference>
<dbReference type="STRING" id="418985.A0A1V9XXE6"/>
<gene>
    <name evidence="8" type="ORF">BIW11_06637</name>
</gene>
<dbReference type="OrthoDB" id="6334211at2759"/>
<accession>A0A1V9XXE6</accession>
<feature type="domain" description="Guanylate kinase-like" evidence="7">
    <location>
        <begin position="14"/>
        <end position="196"/>
    </location>
</feature>
<dbReference type="Pfam" id="PF00625">
    <property type="entry name" value="Guanylate_kin"/>
    <property type="match status" value="1"/>
</dbReference>
<dbReference type="SUPFAM" id="SSF52540">
    <property type="entry name" value="P-loop containing nucleoside triphosphate hydrolases"/>
    <property type="match status" value="1"/>
</dbReference>
<dbReference type="FunCoup" id="A0A1V9XXE6">
    <property type="interactions" value="1665"/>
</dbReference>
<dbReference type="PROSITE" id="PS50052">
    <property type="entry name" value="GUANYLATE_KINASE_2"/>
    <property type="match status" value="1"/>
</dbReference>
<dbReference type="GO" id="GO:0005829">
    <property type="term" value="C:cytosol"/>
    <property type="evidence" value="ECO:0007669"/>
    <property type="project" value="TreeGrafter"/>
</dbReference>
<dbReference type="GO" id="GO:0005524">
    <property type="term" value="F:ATP binding"/>
    <property type="evidence" value="ECO:0007669"/>
    <property type="project" value="UniProtKB-KW"/>
</dbReference>
<dbReference type="InterPro" id="IPR008145">
    <property type="entry name" value="GK/Ca_channel_bsu"/>
</dbReference>
<dbReference type="InterPro" id="IPR017665">
    <property type="entry name" value="Guanylate_kinase"/>
</dbReference>
<keyword evidence="6" id="KW-0067">ATP-binding</keyword>
<keyword evidence="4" id="KW-0547">Nucleotide-binding</keyword>
<dbReference type="InParanoid" id="A0A1V9XXE6"/>
<dbReference type="Gene3D" id="3.40.50.300">
    <property type="entry name" value="P-loop containing nucleotide triphosphate hydrolases"/>
    <property type="match status" value="1"/>
</dbReference>
<evidence type="ECO:0000256" key="4">
    <source>
        <dbReference type="ARBA" id="ARBA00022741"/>
    </source>
</evidence>
<dbReference type="PANTHER" id="PTHR23117">
    <property type="entry name" value="GUANYLATE KINASE-RELATED"/>
    <property type="match status" value="1"/>
</dbReference>
<dbReference type="AlphaFoldDB" id="A0A1V9XXE6"/>